<evidence type="ECO:0000313" key="1">
    <source>
        <dbReference type="EMBL" id="GIF83681.1"/>
    </source>
</evidence>
<gene>
    <name evidence="1" type="ORF">Cba03nite_50300</name>
</gene>
<reference evidence="1 2" key="1">
    <citation type="submission" date="2021-01" db="EMBL/GenBank/DDBJ databases">
        <title>Whole genome shotgun sequence of Catellatospora bangladeshensis NBRC 107357.</title>
        <authorList>
            <person name="Komaki H."/>
            <person name="Tamura T."/>
        </authorList>
    </citation>
    <scope>NUCLEOTIDE SEQUENCE [LARGE SCALE GENOMIC DNA]</scope>
    <source>
        <strain evidence="1 2">NBRC 107357</strain>
    </source>
</reference>
<accession>A0A8J3NLC5</accession>
<evidence type="ECO:0000313" key="2">
    <source>
        <dbReference type="Proteomes" id="UP000601223"/>
    </source>
</evidence>
<proteinExistence type="predicted"/>
<dbReference type="EMBL" id="BONF01000030">
    <property type="protein sequence ID" value="GIF83681.1"/>
    <property type="molecule type" value="Genomic_DNA"/>
</dbReference>
<name>A0A8J3NLC5_9ACTN</name>
<dbReference type="AlphaFoldDB" id="A0A8J3NLC5"/>
<sequence>MNAVRLSCNGASIVHFEPDGLLVTASMLPLGAQHVWHALTLQISYLGTGGVLTYVQTGGGGGQGDASMELTTLGGRSDRTRPDVRMVRFDLPEGVSQRTVTIWGMPGGEDDARGELSITIEGTPAEMTVTTRAAFTRSELPLARLRPVSSCATDLL</sequence>
<dbReference type="Proteomes" id="UP000601223">
    <property type="component" value="Unassembled WGS sequence"/>
</dbReference>
<keyword evidence="2" id="KW-1185">Reference proteome</keyword>
<organism evidence="1 2">
    <name type="scientific">Catellatospora bangladeshensis</name>
    <dbReference type="NCBI Taxonomy" id="310355"/>
    <lineage>
        <taxon>Bacteria</taxon>
        <taxon>Bacillati</taxon>
        <taxon>Actinomycetota</taxon>
        <taxon>Actinomycetes</taxon>
        <taxon>Micromonosporales</taxon>
        <taxon>Micromonosporaceae</taxon>
        <taxon>Catellatospora</taxon>
    </lineage>
</organism>
<protein>
    <submittedName>
        <fullName evidence="1">Uncharacterized protein</fullName>
    </submittedName>
</protein>
<comment type="caution">
    <text evidence="1">The sequence shown here is derived from an EMBL/GenBank/DDBJ whole genome shotgun (WGS) entry which is preliminary data.</text>
</comment>
<dbReference type="RefSeq" id="WP_203750844.1">
    <property type="nucleotide sequence ID" value="NZ_BONF01000030.1"/>
</dbReference>